<dbReference type="AlphaFoldDB" id="A0ABD4Z3Q5"/>
<reference evidence="6 7" key="1">
    <citation type="submission" date="2023-05" db="EMBL/GenBank/DDBJ databases">
        <title>A new hyperthermophilic archaea 'Ignisphaera cupida' sp. nov. and description of the family 'Ignisphaeraceae' fam. nov.</title>
        <authorList>
            <person name="Podosokorskaya O.A."/>
            <person name="Elcheninov A.G."/>
            <person name="Klukina A."/>
            <person name="Merkel A.Y."/>
        </authorList>
    </citation>
    <scope>NUCLEOTIDE SEQUENCE [LARGE SCALE GENOMIC DNA]</scope>
    <source>
        <strain evidence="6 7">4213-co</strain>
    </source>
</reference>
<evidence type="ECO:0000256" key="2">
    <source>
        <dbReference type="ARBA" id="ARBA00022980"/>
    </source>
</evidence>
<dbReference type="HAMAP" id="MF_00374">
    <property type="entry name" value="Ribosomal_uL29"/>
    <property type="match status" value="1"/>
</dbReference>
<protein>
    <recommendedName>
        <fullName evidence="4 5">Large ribosomal subunit protein uL29</fullName>
    </recommendedName>
</protein>
<proteinExistence type="inferred from homology"/>
<keyword evidence="2 5" id="KW-0689">Ribosomal protein</keyword>
<dbReference type="GO" id="GO:1990904">
    <property type="term" value="C:ribonucleoprotein complex"/>
    <property type="evidence" value="ECO:0007669"/>
    <property type="project" value="UniProtKB-KW"/>
</dbReference>
<dbReference type="SUPFAM" id="SSF46561">
    <property type="entry name" value="Ribosomal protein L29 (L29p)"/>
    <property type="match status" value="1"/>
</dbReference>
<dbReference type="Proteomes" id="UP001529235">
    <property type="component" value="Unassembled WGS sequence"/>
</dbReference>
<dbReference type="NCBIfam" id="TIGR00012">
    <property type="entry name" value="L29"/>
    <property type="match status" value="1"/>
</dbReference>
<evidence type="ECO:0000313" key="6">
    <source>
        <dbReference type="EMBL" id="MDK6027952.1"/>
    </source>
</evidence>
<gene>
    <name evidence="6" type="primary">rpmC</name>
    <name evidence="5" type="synonym">rpl29</name>
    <name evidence="6" type="ORF">QPL79_01045</name>
</gene>
<keyword evidence="7" id="KW-1185">Reference proteome</keyword>
<organism evidence="6 7">
    <name type="scientific">Ignisphaera cupida</name>
    <dbReference type="NCBI Taxonomy" id="3050454"/>
    <lineage>
        <taxon>Archaea</taxon>
        <taxon>Thermoproteota</taxon>
        <taxon>Thermoprotei</taxon>
        <taxon>Desulfurococcales</taxon>
        <taxon>Desulfurococcaceae</taxon>
        <taxon>Ignisphaera</taxon>
    </lineage>
</organism>
<dbReference type="FunFam" id="1.10.287.310:FF:000001">
    <property type="entry name" value="50S ribosomal protein L29"/>
    <property type="match status" value="1"/>
</dbReference>
<dbReference type="GO" id="GO:0006412">
    <property type="term" value="P:translation"/>
    <property type="evidence" value="ECO:0007669"/>
    <property type="project" value="UniProtKB-UniRule"/>
</dbReference>
<name>A0ABD4Z3Q5_9CREN</name>
<dbReference type="RefSeq" id="WP_285272930.1">
    <property type="nucleotide sequence ID" value="NZ_JASNVW010000001.1"/>
</dbReference>
<dbReference type="InterPro" id="IPR001854">
    <property type="entry name" value="Ribosomal_uL29"/>
</dbReference>
<dbReference type="PANTHER" id="PTHR10916">
    <property type="entry name" value="60S RIBOSOMAL PROTEIN L35/50S RIBOSOMAL PROTEIN L29"/>
    <property type="match status" value="1"/>
</dbReference>
<accession>A0ABD4Z3Q5</accession>
<keyword evidence="3 5" id="KW-0687">Ribonucleoprotein</keyword>
<evidence type="ECO:0000256" key="1">
    <source>
        <dbReference type="ARBA" id="ARBA00009254"/>
    </source>
</evidence>
<comment type="similarity">
    <text evidence="1 5">Belongs to the universal ribosomal protein uL29 family.</text>
</comment>
<comment type="caution">
    <text evidence="6">The sequence shown here is derived from an EMBL/GenBank/DDBJ whole genome shotgun (WGS) entry which is preliminary data.</text>
</comment>
<evidence type="ECO:0000313" key="7">
    <source>
        <dbReference type="Proteomes" id="UP001529235"/>
    </source>
</evidence>
<dbReference type="EMBL" id="JASNVW010000001">
    <property type="protein sequence ID" value="MDK6027952.1"/>
    <property type="molecule type" value="Genomic_DNA"/>
</dbReference>
<dbReference type="GO" id="GO:0005840">
    <property type="term" value="C:ribosome"/>
    <property type="evidence" value="ECO:0007669"/>
    <property type="project" value="UniProtKB-KW"/>
</dbReference>
<dbReference type="PANTHER" id="PTHR10916:SF0">
    <property type="entry name" value="LARGE RIBOSOMAL SUBUNIT PROTEIN UL29C"/>
    <property type="match status" value="1"/>
</dbReference>
<evidence type="ECO:0000256" key="5">
    <source>
        <dbReference type="HAMAP-Rule" id="MF_00374"/>
    </source>
</evidence>
<evidence type="ECO:0000256" key="3">
    <source>
        <dbReference type="ARBA" id="ARBA00023274"/>
    </source>
</evidence>
<dbReference type="InterPro" id="IPR036049">
    <property type="entry name" value="Ribosomal_uL29_sf"/>
</dbReference>
<sequence length="73" mass="8484">MSDRPLKADEIRSMSFEERLRLLNELRLELLRLLTQARTGTLTNVARIRIVRKNIARILTVLNEESKGQSKHA</sequence>
<dbReference type="InterPro" id="IPR050063">
    <property type="entry name" value="Ribosomal_protein_uL29"/>
</dbReference>
<evidence type="ECO:0000256" key="4">
    <source>
        <dbReference type="ARBA" id="ARBA00035204"/>
    </source>
</evidence>
<dbReference type="Pfam" id="PF00831">
    <property type="entry name" value="Ribosomal_L29"/>
    <property type="match status" value="1"/>
</dbReference>
<dbReference type="Gene3D" id="1.10.287.310">
    <property type="match status" value="1"/>
</dbReference>